<evidence type="ECO:0000256" key="1">
    <source>
        <dbReference type="SAM" id="MobiDB-lite"/>
    </source>
</evidence>
<organism evidence="2 3">
    <name type="scientific">Aurantimonas marianensis</name>
    <dbReference type="NCBI Taxonomy" id="2920428"/>
    <lineage>
        <taxon>Bacteria</taxon>
        <taxon>Pseudomonadati</taxon>
        <taxon>Pseudomonadota</taxon>
        <taxon>Alphaproteobacteria</taxon>
        <taxon>Hyphomicrobiales</taxon>
        <taxon>Aurantimonadaceae</taxon>
        <taxon>Aurantimonas</taxon>
    </lineage>
</organism>
<dbReference type="AlphaFoldDB" id="A0A9X2KEX5"/>
<proteinExistence type="predicted"/>
<evidence type="ECO:0000313" key="2">
    <source>
        <dbReference type="EMBL" id="MCP3055853.1"/>
    </source>
</evidence>
<evidence type="ECO:0000313" key="3">
    <source>
        <dbReference type="Proteomes" id="UP001155220"/>
    </source>
</evidence>
<comment type="caution">
    <text evidence="2">The sequence shown here is derived from an EMBL/GenBank/DDBJ whole genome shotgun (WGS) entry which is preliminary data.</text>
</comment>
<name>A0A9X2KEX5_9HYPH</name>
<dbReference type="EMBL" id="JALHBS010000069">
    <property type="protein sequence ID" value="MCP3055853.1"/>
    <property type="molecule type" value="Genomic_DNA"/>
</dbReference>
<protein>
    <submittedName>
        <fullName evidence="2">Uncharacterized protein</fullName>
    </submittedName>
</protein>
<keyword evidence="3" id="KW-1185">Reference proteome</keyword>
<dbReference type="Proteomes" id="UP001155220">
    <property type="component" value="Unassembled WGS sequence"/>
</dbReference>
<dbReference type="RefSeq" id="WP_253964687.1">
    <property type="nucleotide sequence ID" value="NZ_JALHBS010000069.1"/>
</dbReference>
<reference evidence="2" key="1">
    <citation type="submission" date="2022-03" db="EMBL/GenBank/DDBJ databases">
        <title>Aurantimonas Liuensis sp. Nov., isolated from the hadal seawater of the Mariana Trench.</title>
        <authorList>
            <person name="Liu R."/>
        </authorList>
    </citation>
    <scope>NUCLEOTIDE SEQUENCE</scope>
    <source>
        <strain evidence="2">LRZ36</strain>
    </source>
</reference>
<accession>A0A9X2KEX5</accession>
<gene>
    <name evidence="2" type="ORF">MJ956_11975</name>
</gene>
<sequence>MALALGAEPIDEPPYDPLHEYRTDTRSDDEKAFAKRIDRMATLVVRHFGGQFRGATITPTTFLNWLWELELWVPDGMAEAVERFDRNPVDWKARAEKAEQSRDQLASRVSELEAAIADGTGKSSGATRERESLLKLIIGMATGGYGYDPMAARSPIPADIATDLQTHGVSLSEDTIRKYLREGAELLPQQDE</sequence>
<feature type="region of interest" description="Disordered" evidence="1">
    <location>
        <begin position="1"/>
        <end position="22"/>
    </location>
</feature>